<name>A0ABW1TI45_9LACO</name>
<organism evidence="3 4">
    <name type="scientific">Levilactobacillus fujinensis</name>
    <dbReference type="NCBI Taxonomy" id="2486024"/>
    <lineage>
        <taxon>Bacteria</taxon>
        <taxon>Bacillati</taxon>
        <taxon>Bacillota</taxon>
        <taxon>Bacilli</taxon>
        <taxon>Lactobacillales</taxon>
        <taxon>Lactobacillaceae</taxon>
        <taxon>Levilactobacillus</taxon>
    </lineage>
</organism>
<keyword evidence="1" id="KW-1133">Transmembrane helix</keyword>
<evidence type="ECO:0000256" key="1">
    <source>
        <dbReference type="SAM" id="Phobius"/>
    </source>
</evidence>
<sequence>MNSWQRWATGTVAAGVLVALVMKLLGQPLMVIGNILFLVGLALIVFGAICVLLKGHLFTGWRHLFRRQSRKDKEDLMPGEKVEVHHVATAKNAPIVVNAPARFGLISGTCYLVLGIVFTL</sequence>
<gene>
    <name evidence="3" type="ORF">ACFP1C_10365</name>
</gene>
<keyword evidence="1" id="KW-0472">Membrane</keyword>
<protein>
    <submittedName>
        <fullName evidence="3">DUF3899 domain-containing protein</fullName>
    </submittedName>
</protein>
<proteinExistence type="predicted"/>
<evidence type="ECO:0000313" key="4">
    <source>
        <dbReference type="Proteomes" id="UP001596283"/>
    </source>
</evidence>
<dbReference type="EMBL" id="JBHSSI010000061">
    <property type="protein sequence ID" value="MFC6261344.1"/>
    <property type="molecule type" value="Genomic_DNA"/>
</dbReference>
<keyword evidence="4" id="KW-1185">Reference proteome</keyword>
<reference evidence="4" key="1">
    <citation type="journal article" date="2019" name="Int. J. Syst. Evol. Microbiol.">
        <title>The Global Catalogue of Microorganisms (GCM) 10K type strain sequencing project: providing services to taxonomists for standard genome sequencing and annotation.</title>
        <authorList>
            <consortium name="The Broad Institute Genomics Platform"/>
            <consortium name="The Broad Institute Genome Sequencing Center for Infectious Disease"/>
            <person name="Wu L."/>
            <person name="Ma J."/>
        </authorList>
    </citation>
    <scope>NUCLEOTIDE SEQUENCE [LARGE SCALE GENOMIC DNA]</scope>
    <source>
        <strain evidence="4">CCM 8908</strain>
    </source>
</reference>
<feature type="transmembrane region" description="Helical" evidence="1">
    <location>
        <begin position="31"/>
        <end position="53"/>
    </location>
</feature>
<feature type="domain" description="DUF3899" evidence="2">
    <location>
        <begin position="33"/>
        <end position="120"/>
    </location>
</feature>
<accession>A0ABW1TI45</accession>
<evidence type="ECO:0000313" key="3">
    <source>
        <dbReference type="EMBL" id="MFC6261344.1"/>
    </source>
</evidence>
<keyword evidence="1" id="KW-0812">Transmembrane</keyword>
<dbReference type="RefSeq" id="WP_125686408.1">
    <property type="nucleotide sequence ID" value="NZ_JBHSSI010000061.1"/>
</dbReference>
<dbReference type="Pfam" id="PF13038">
    <property type="entry name" value="DUF3899"/>
    <property type="match status" value="1"/>
</dbReference>
<dbReference type="InterPro" id="IPR025007">
    <property type="entry name" value="DUF3899"/>
</dbReference>
<dbReference type="Proteomes" id="UP001596283">
    <property type="component" value="Unassembled WGS sequence"/>
</dbReference>
<feature type="transmembrane region" description="Helical" evidence="1">
    <location>
        <begin position="7"/>
        <end position="25"/>
    </location>
</feature>
<comment type="caution">
    <text evidence="3">The sequence shown here is derived from an EMBL/GenBank/DDBJ whole genome shotgun (WGS) entry which is preliminary data.</text>
</comment>
<evidence type="ECO:0000259" key="2">
    <source>
        <dbReference type="Pfam" id="PF13038"/>
    </source>
</evidence>